<name>A0ACC3T4R3_LIPKO</name>
<accession>A0ACC3T4R3</accession>
<reference evidence="2" key="1">
    <citation type="journal article" date="2024" name="Front. Bioeng. Biotechnol.">
        <title>Genome-scale model development and genomic sequencing of the oleaginous clade Lipomyces.</title>
        <authorList>
            <person name="Czajka J.J."/>
            <person name="Han Y."/>
            <person name="Kim J."/>
            <person name="Mondo S.J."/>
            <person name="Hofstad B.A."/>
            <person name="Robles A."/>
            <person name="Haridas S."/>
            <person name="Riley R."/>
            <person name="LaButti K."/>
            <person name="Pangilinan J."/>
            <person name="Andreopoulos W."/>
            <person name="Lipzen A."/>
            <person name="Yan J."/>
            <person name="Wang M."/>
            <person name="Ng V."/>
            <person name="Grigoriev I.V."/>
            <person name="Spatafora J.W."/>
            <person name="Magnuson J.K."/>
            <person name="Baker S.E."/>
            <person name="Pomraning K.R."/>
        </authorList>
    </citation>
    <scope>NUCLEOTIDE SEQUENCE [LARGE SCALE GENOMIC DNA]</scope>
    <source>
        <strain evidence="2">CBS 7786</strain>
    </source>
</reference>
<keyword evidence="1" id="KW-0689">Ribosomal protein</keyword>
<dbReference type="Proteomes" id="UP001433508">
    <property type="component" value="Unassembled WGS sequence"/>
</dbReference>
<comment type="caution">
    <text evidence="1">The sequence shown here is derived from an EMBL/GenBank/DDBJ whole genome shotgun (WGS) entry which is preliminary data.</text>
</comment>
<gene>
    <name evidence="1" type="ORF">V1525DRAFT_401023</name>
</gene>
<evidence type="ECO:0000313" key="2">
    <source>
        <dbReference type="Proteomes" id="UP001433508"/>
    </source>
</evidence>
<keyword evidence="1" id="KW-0687">Ribonucleoprotein</keyword>
<evidence type="ECO:0000313" key="1">
    <source>
        <dbReference type="EMBL" id="KAK9238424.1"/>
    </source>
</evidence>
<dbReference type="EMBL" id="MU971356">
    <property type="protein sequence ID" value="KAK9238424.1"/>
    <property type="molecule type" value="Genomic_DNA"/>
</dbReference>
<keyword evidence="2" id="KW-1185">Reference proteome</keyword>
<protein>
    <submittedName>
        <fullName evidence="1">Ribosomal protein L10e/L16</fullName>
    </submittedName>
</protein>
<proteinExistence type="predicted"/>
<organism evidence="1 2">
    <name type="scientific">Lipomyces kononenkoae</name>
    <name type="common">Yeast</name>
    <dbReference type="NCBI Taxonomy" id="34357"/>
    <lineage>
        <taxon>Eukaryota</taxon>
        <taxon>Fungi</taxon>
        <taxon>Dikarya</taxon>
        <taxon>Ascomycota</taxon>
        <taxon>Saccharomycotina</taxon>
        <taxon>Lipomycetes</taxon>
        <taxon>Lipomycetales</taxon>
        <taxon>Lipomycetaceae</taxon>
        <taxon>Lipomyces</taxon>
    </lineage>
</organism>
<sequence length="221" mass="24839">MDSLGSLFSTFRRSTVGQSLVSAVFTQVRHGHQYAPRYALQRKQFKGRVPIRTGGSIKGTMLEFGNYGLRLRSDGVRISASQMKEAENVMMRIIRPLHGVKLYPRLSTNVAVCTKGNETRMGKGKGPFDYWAVRVATGRILLEIGGELHEQVAREALRLAASKLPGIYEYVSKKSQGPVLGFEKAQPQMPENAFERLAENPSKDYRVRELSKSPNFATYRR</sequence>